<dbReference type="Gene3D" id="1.10.10.10">
    <property type="entry name" value="Winged helix-like DNA-binding domain superfamily/Winged helix DNA-binding domain"/>
    <property type="match status" value="1"/>
</dbReference>
<keyword evidence="6" id="KW-1185">Reference proteome</keyword>
<organism evidence="5 6">
    <name type="scientific">Rhodohalobacter mucosus</name>
    <dbReference type="NCBI Taxonomy" id="2079485"/>
    <lineage>
        <taxon>Bacteria</taxon>
        <taxon>Pseudomonadati</taxon>
        <taxon>Balneolota</taxon>
        <taxon>Balneolia</taxon>
        <taxon>Balneolales</taxon>
        <taxon>Balneolaceae</taxon>
        <taxon>Rhodohalobacter</taxon>
    </lineage>
</organism>
<evidence type="ECO:0000313" key="6">
    <source>
        <dbReference type="Proteomes" id="UP000245533"/>
    </source>
</evidence>
<evidence type="ECO:0000313" key="5">
    <source>
        <dbReference type="EMBL" id="PWN05113.1"/>
    </source>
</evidence>
<dbReference type="Proteomes" id="UP000245533">
    <property type="component" value="Unassembled WGS sequence"/>
</dbReference>
<dbReference type="PANTHER" id="PTHR44688:SF16">
    <property type="entry name" value="DNA-BINDING TRANSCRIPTIONAL ACTIVATOR DEVR_DOSR"/>
    <property type="match status" value="1"/>
</dbReference>
<reference evidence="5 6" key="1">
    <citation type="submission" date="2018-05" db="EMBL/GenBank/DDBJ databases">
        <title>Rhodohalobacter halophilus gen. nov., sp. nov., a moderately halophilic member of the family Balneolaceae.</title>
        <authorList>
            <person name="Liu Z.-W."/>
        </authorList>
    </citation>
    <scope>NUCLEOTIDE SEQUENCE [LARGE SCALE GENOMIC DNA]</scope>
    <source>
        <strain evidence="5 6">8A47</strain>
    </source>
</reference>
<dbReference type="InterPro" id="IPR016032">
    <property type="entry name" value="Sig_transdc_resp-reg_C-effctor"/>
</dbReference>
<keyword evidence="2" id="KW-0238">DNA-binding</keyword>
<gene>
    <name evidence="5" type="ORF">DDZ15_16290</name>
</gene>
<dbReference type="EMBL" id="QGGB01000012">
    <property type="protein sequence ID" value="PWN05113.1"/>
    <property type="molecule type" value="Genomic_DNA"/>
</dbReference>
<dbReference type="PRINTS" id="PR00038">
    <property type="entry name" value="HTHLUXR"/>
</dbReference>
<dbReference type="AlphaFoldDB" id="A0A316TKP3"/>
<dbReference type="PANTHER" id="PTHR44688">
    <property type="entry name" value="DNA-BINDING TRANSCRIPTIONAL ACTIVATOR DEVR_DOSR"/>
    <property type="match status" value="1"/>
</dbReference>
<evidence type="ECO:0000259" key="4">
    <source>
        <dbReference type="PROSITE" id="PS50043"/>
    </source>
</evidence>
<dbReference type="CDD" id="cd06170">
    <property type="entry name" value="LuxR_C_like"/>
    <property type="match status" value="1"/>
</dbReference>
<dbReference type="PROSITE" id="PS50043">
    <property type="entry name" value="HTH_LUXR_2"/>
    <property type="match status" value="1"/>
</dbReference>
<name>A0A316TKP3_9BACT</name>
<dbReference type="Pfam" id="PF00196">
    <property type="entry name" value="GerE"/>
    <property type="match status" value="1"/>
</dbReference>
<evidence type="ECO:0000256" key="3">
    <source>
        <dbReference type="ARBA" id="ARBA00023163"/>
    </source>
</evidence>
<dbReference type="SMART" id="SM00421">
    <property type="entry name" value="HTH_LUXR"/>
    <property type="match status" value="1"/>
</dbReference>
<sequence>MTAVSFNNAEVRVLGLVEKGYTSSEISDKLGNSKRTIQTHKQNICHKLGVKGRLGLQKWLWEVKNG</sequence>
<evidence type="ECO:0000256" key="1">
    <source>
        <dbReference type="ARBA" id="ARBA00023015"/>
    </source>
</evidence>
<keyword evidence="1" id="KW-0805">Transcription regulation</keyword>
<dbReference type="SUPFAM" id="SSF46894">
    <property type="entry name" value="C-terminal effector domain of the bipartite response regulators"/>
    <property type="match status" value="1"/>
</dbReference>
<dbReference type="GO" id="GO:0006355">
    <property type="term" value="P:regulation of DNA-templated transcription"/>
    <property type="evidence" value="ECO:0007669"/>
    <property type="project" value="InterPro"/>
</dbReference>
<comment type="caution">
    <text evidence="5">The sequence shown here is derived from an EMBL/GenBank/DDBJ whole genome shotgun (WGS) entry which is preliminary data.</text>
</comment>
<keyword evidence="3" id="KW-0804">Transcription</keyword>
<dbReference type="InterPro" id="IPR036388">
    <property type="entry name" value="WH-like_DNA-bd_sf"/>
</dbReference>
<protein>
    <recommendedName>
        <fullName evidence="4">HTH luxR-type domain-containing protein</fullName>
    </recommendedName>
</protein>
<dbReference type="InterPro" id="IPR000792">
    <property type="entry name" value="Tscrpt_reg_LuxR_C"/>
</dbReference>
<dbReference type="OrthoDB" id="9807565at2"/>
<evidence type="ECO:0000256" key="2">
    <source>
        <dbReference type="ARBA" id="ARBA00023125"/>
    </source>
</evidence>
<feature type="domain" description="HTH luxR-type" evidence="4">
    <location>
        <begin position="1"/>
        <end position="64"/>
    </location>
</feature>
<accession>A0A316TKP3</accession>
<proteinExistence type="predicted"/>
<dbReference type="GO" id="GO:0003677">
    <property type="term" value="F:DNA binding"/>
    <property type="evidence" value="ECO:0007669"/>
    <property type="project" value="UniProtKB-KW"/>
</dbReference>